<feature type="transmembrane region" description="Helical" evidence="1">
    <location>
        <begin position="463"/>
        <end position="485"/>
    </location>
</feature>
<reference evidence="2 4" key="1">
    <citation type="submission" date="2020-06" db="EMBL/GenBank/DDBJ databases">
        <title>Anoxygenic phototrophic Chloroflexota member uses a Type I reaction center.</title>
        <authorList>
            <person name="Tsuji J.M."/>
            <person name="Shaw N.A."/>
            <person name="Nagashima S."/>
            <person name="Venkiteswaran J."/>
            <person name="Schiff S.L."/>
            <person name="Hanada S."/>
            <person name="Tank M."/>
            <person name="Neufeld J.D."/>
        </authorList>
    </citation>
    <scope>NUCLEOTIDE SEQUENCE [LARGE SCALE GENOMIC DNA]</scope>
    <source>
        <strain evidence="2">L227-S17</strain>
    </source>
</reference>
<dbReference type="RefSeq" id="WP_341470828.1">
    <property type="nucleotide sequence ID" value="NZ_CP128400.1"/>
</dbReference>
<feature type="transmembrane region" description="Helical" evidence="1">
    <location>
        <begin position="34"/>
        <end position="52"/>
    </location>
</feature>
<keyword evidence="5" id="KW-1185">Reference proteome</keyword>
<feature type="transmembrane region" description="Helical" evidence="1">
    <location>
        <begin position="235"/>
        <end position="255"/>
    </location>
</feature>
<evidence type="ECO:0000313" key="4">
    <source>
        <dbReference type="Proteomes" id="UP000521676"/>
    </source>
</evidence>
<keyword evidence="1" id="KW-0472">Membrane</keyword>
<keyword evidence="1" id="KW-1133">Transmembrane helix</keyword>
<feature type="transmembrane region" description="Helical" evidence="1">
    <location>
        <begin position="429"/>
        <end position="451"/>
    </location>
</feature>
<evidence type="ECO:0000313" key="5">
    <source>
        <dbReference type="Proteomes" id="UP001431572"/>
    </source>
</evidence>
<dbReference type="EMBL" id="CP128400">
    <property type="protein sequence ID" value="WJW68924.1"/>
    <property type="molecule type" value="Genomic_DNA"/>
</dbReference>
<evidence type="ECO:0000256" key="1">
    <source>
        <dbReference type="SAM" id="Phobius"/>
    </source>
</evidence>
<reference evidence="3" key="2">
    <citation type="journal article" date="2024" name="Nature">
        <title>Anoxygenic phototroph of the Chloroflexota uses a type I reaction centre.</title>
        <authorList>
            <person name="Tsuji J.M."/>
            <person name="Shaw N.A."/>
            <person name="Nagashima S."/>
            <person name="Venkiteswaran J.J."/>
            <person name="Schiff S.L."/>
            <person name="Watanabe T."/>
            <person name="Fukui M."/>
            <person name="Hanada S."/>
            <person name="Tank M."/>
            <person name="Neufeld J.D."/>
        </authorList>
    </citation>
    <scope>NUCLEOTIDE SEQUENCE</scope>
    <source>
        <strain evidence="3">L227-S17</strain>
    </source>
</reference>
<feature type="transmembrane region" description="Helical" evidence="1">
    <location>
        <begin position="375"/>
        <end position="394"/>
    </location>
</feature>
<proteinExistence type="predicted"/>
<gene>
    <name evidence="2" type="ORF">HXX08_24300</name>
    <name evidence="3" type="ORF">OZ401_004546</name>
</gene>
<feature type="transmembrane region" description="Helical" evidence="1">
    <location>
        <begin position="178"/>
        <end position="197"/>
    </location>
</feature>
<evidence type="ECO:0008006" key="6">
    <source>
        <dbReference type="Google" id="ProtNLM"/>
    </source>
</evidence>
<feature type="transmembrane region" description="Helical" evidence="1">
    <location>
        <begin position="206"/>
        <end position="229"/>
    </location>
</feature>
<organism evidence="2 4">
    <name type="scientific">Candidatus Chlorohelix allophototropha</name>
    <dbReference type="NCBI Taxonomy" id="3003348"/>
    <lineage>
        <taxon>Bacteria</taxon>
        <taxon>Bacillati</taxon>
        <taxon>Chloroflexota</taxon>
        <taxon>Chloroflexia</taxon>
        <taxon>Candidatus Chloroheliales</taxon>
        <taxon>Candidatus Chloroheliaceae</taxon>
        <taxon>Candidatus Chlorohelix</taxon>
    </lineage>
</organism>
<dbReference type="Proteomes" id="UP001431572">
    <property type="component" value="Chromosome 2"/>
</dbReference>
<keyword evidence="1" id="KW-0812">Transmembrane</keyword>
<feature type="transmembrane region" description="Helical" evidence="1">
    <location>
        <begin position="276"/>
        <end position="298"/>
    </location>
</feature>
<feature type="transmembrane region" description="Helical" evidence="1">
    <location>
        <begin position="350"/>
        <end position="368"/>
    </location>
</feature>
<evidence type="ECO:0000313" key="2">
    <source>
        <dbReference type="EMBL" id="NWJ48995.1"/>
    </source>
</evidence>
<accession>A0A8T7MA40</accession>
<dbReference type="Proteomes" id="UP000521676">
    <property type="component" value="Unassembled WGS sequence"/>
</dbReference>
<dbReference type="EMBL" id="JACATZ010000003">
    <property type="protein sequence ID" value="NWJ48995.1"/>
    <property type="molecule type" value="Genomic_DNA"/>
</dbReference>
<evidence type="ECO:0000313" key="3">
    <source>
        <dbReference type="EMBL" id="WJW68924.1"/>
    </source>
</evidence>
<feature type="transmembrane region" description="Helical" evidence="1">
    <location>
        <begin position="127"/>
        <end position="149"/>
    </location>
</feature>
<protein>
    <recommendedName>
        <fullName evidence="6">Glycosyltransferase RgtA/B/C/D-like domain-containing protein</fullName>
    </recommendedName>
</protein>
<sequence>MEENGEEQPEAVGLSRKLEPKSNKTKLQLFINRYSNWLSLCFFLVASCIQLWPLPVNLTNTLFDLGDPADSTYRIGTIANNLLHNPLDLYQTNALYPVPNAIALDELLTGNALLAAPLVWLTNNPVLAFNLLILAAYVLSGFSMWLVAVKLTGSKTAGLVAGLVYAFSPWHMSHYGHVGITSQEWMMFALYFLLLYFEKPPLSRQAFLNLGLFAFFFWLQILVAGYLAFFAAILFSIYLLYHFGFKSGLVGYLLAKIIRRHSKKTAPEYRKLAVQLLSLAGVAVIILVAVLPFVLPFLENQQKYDFKRSLVEARYWSAAPPSFLQTNPQSWQYQPIQRGIFKLKTSPERAMYPGLSVLLLAAIGLAFGRRLGVGRWVFALVALAGLLLSFGPALNLDNFGQSPTDIPLPYQWLYQLVPGFDSLRVPFRFAQLLMLGLAMCAGYGVAALQCFRWNRKKASSLSYAPILVALITISLVTTDFIAPGWPFSNPPTPIGLNENAPELYKWFVNTPEANSIVPLDTLMVDLPLSGSNSINTRPAYLVYGLGLKRPLLNGSANILPPGYSRMLNELSDFPADSSIDMLEGLGVKFAIIHKAVLTDAAKKALPAFYAPNGRLEVVKDFNDQMLVRLKRSGRFNEPAKLLPRGSKVLLAEARKAKSLYMHALPGLLGTPPGVKFYTPYRSIYSDLHQVEQATSNTTYDYAFIYRWDSPQTYSFNPSEVVWQNEFVQLFQKSKPYSTYGISKIPRKLKTAVS</sequence>
<name>A0A8T7MA40_9CHLR</name>
<dbReference type="AlphaFoldDB" id="A0A8T7MA40"/>